<dbReference type="InterPro" id="IPR053860">
    <property type="entry name" value="DUF6932"/>
</dbReference>
<accession>A0A5C6B0P0</accession>
<evidence type="ECO:0000313" key="1">
    <source>
        <dbReference type="EMBL" id="TWU05468.1"/>
    </source>
</evidence>
<evidence type="ECO:0000313" key="2">
    <source>
        <dbReference type="Proteomes" id="UP000320176"/>
    </source>
</evidence>
<dbReference type="Proteomes" id="UP000320176">
    <property type="component" value="Unassembled WGS sequence"/>
</dbReference>
<dbReference type="EMBL" id="SJPN01000002">
    <property type="protein sequence ID" value="TWU05468.1"/>
    <property type="molecule type" value="Genomic_DNA"/>
</dbReference>
<keyword evidence="2" id="KW-1185">Reference proteome</keyword>
<comment type="caution">
    <text evidence="1">The sequence shown here is derived from an EMBL/GenBank/DDBJ whole genome shotgun (WGS) entry which is preliminary data.</text>
</comment>
<proteinExistence type="predicted"/>
<dbReference type="Pfam" id="PF22014">
    <property type="entry name" value="DUF6932"/>
    <property type="match status" value="1"/>
</dbReference>
<gene>
    <name evidence="1" type="ORF">Pla52n_11800</name>
</gene>
<dbReference type="OrthoDB" id="572713at2"/>
<protein>
    <submittedName>
        <fullName evidence="1">Uncharacterized protein</fullName>
    </submittedName>
</protein>
<dbReference type="AlphaFoldDB" id="A0A5C6B0P0"/>
<organism evidence="1 2">
    <name type="scientific">Stieleria varia</name>
    <dbReference type="NCBI Taxonomy" id="2528005"/>
    <lineage>
        <taxon>Bacteria</taxon>
        <taxon>Pseudomonadati</taxon>
        <taxon>Planctomycetota</taxon>
        <taxon>Planctomycetia</taxon>
        <taxon>Pirellulales</taxon>
        <taxon>Pirellulaceae</taxon>
        <taxon>Stieleria</taxon>
    </lineage>
</organism>
<dbReference type="RefSeq" id="WP_146518722.1">
    <property type="nucleotide sequence ID" value="NZ_CP151726.1"/>
</dbReference>
<name>A0A5C6B0P0_9BACT</name>
<sequence>MTDKIPEFDSAGLLAIGDYEVTLAELRDSILVQGPRNRIEYPTWDASWRLWLVDHLEMMVRQLWLVGVDEIYIDGSFVEDKDHPNDIDGYFVCDLDRLESGELERDLNLLDPQKIWTWDHAMRKPYAGYPKAQLPMWHVYRVELYPHVAGFGCGITDENGYELEFPAAFRRSRRDGKPRGIVKLRQEVDHD</sequence>
<reference evidence="1 2" key="1">
    <citation type="submission" date="2019-02" db="EMBL/GenBank/DDBJ databases">
        <title>Deep-cultivation of Planctomycetes and their phenomic and genomic characterization uncovers novel biology.</title>
        <authorList>
            <person name="Wiegand S."/>
            <person name="Jogler M."/>
            <person name="Boedeker C."/>
            <person name="Pinto D."/>
            <person name="Vollmers J."/>
            <person name="Rivas-Marin E."/>
            <person name="Kohn T."/>
            <person name="Peeters S.H."/>
            <person name="Heuer A."/>
            <person name="Rast P."/>
            <person name="Oberbeckmann S."/>
            <person name="Bunk B."/>
            <person name="Jeske O."/>
            <person name="Meyerdierks A."/>
            <person name="Storesund J.E."/>
            <person name="Kallscheuer N."/>
            <person name="Luecker S."/>
            <person name="Lage O.M."/>
            <person name="Pohl T."/>
            <person name="Merkel B.J."/>
            <person name="Hornburger P."/>
            <person name="Mueller R.-W."/>
            <person name="Bruemmer F."/>
            <person name="Labrenz M."/>
            <person name="Spormann A.M."/>
            <person name="Op Den Camp H."/>
            <person name="Overmann J."/>
            <person name="Amann R."/>
            <person name="Jetten M.S.M."/>
            <person name="Mascher T."/>
            <person name="Medema M.H."/>
            <person name="Devos D.P."/>
            <person name="Kaster A.-K."/>
            <person name="Ovreas L."/>
            <person name="Rohde M."/>
            <person name="Galperin M.Y."/>
            <person name="Jogler C."/>
        </authorList>
    </citation>
    <scope>NUCLEOTIDE SEQUENCE [LARGE SCALE GENOMIC DNA]</scope>
    <source>
        <strain evidence="1 2">Pla52n</strain>
    </source>
</reference>